<feature type="transmembrane region" description="Helical" evidence="1">
    <location>
        <begin position="62"/>
        <end position="79"/>
    </location>
</feature>
<keyword evidence="1" id="KW-1133">Transmembrane helix</keyword>
<keyword evidence="1" id="KW-0812">Transmembrane</keyword>
<feature type="transmembrane region" description="Helical" evidence="1">
    <location>
        <begin position="375"/>
        <end position="393"/>
    </location>
</feature>
<gene>
    <name evidence="2" type="ORF">URODEC1_LOCUS38164</name>
</gene>
<feature type="transmembrane region" description="Helical" evidence="1">
    <location>
        <begin position="116"/>
        <end position="135"/>
    </location>
</feature>
<organism evidence="2 3">
    <name type="scientific">Urochloa decumbens</name>
    <dbReference type="NCBI Taxonomy" id="240449"/>
    <lineage>
        <taxon>Eukaryota</taxon>
        <taxon>Viridiplantae</taxon>
        <taxon>Streptophyta</taxon>
        <taxon>Embryophyta</taxon>
        <taxon>Tracheophyta</taxon>
        <taxon>Spermatophyta</taxon>
        <taxon>Magnoliopsida</taxon>
        <taxon>Liliopsida</taxon>
        <taxon>Poales</taxon>
        <taxon>Poaceae</taxon>
        <taxon>PACMAD clade</taxon>
        <taxon>Panicoideae</taxon>
        <taxon>Panicodae</taxon>
        <taxon>Paniceae</taxon>
        <taxon>Melinidinae</taxon>
        <taxon>Urochloa</taxon>
    </lineage>
</organism>
<feature type="transmembrane region" description="Helical" evidence="1">
    <location>
        <begin position="141"/>
        <end position="168"/>
    </location>
</feature>
<reference evidence="2" key="1">
    <citation type="submission" date="2024-10" db="EMBL/GenBank/DDBJ databases">
        <authorList>
            <person name="Ryan C."/>
        </authorList>
    </citation>
    <scope>NUCLEOTIDE SEQUENCE [LARGE SCALE GENOMIC DNA]</scope>
</reference>
<feature type="transmembrane region" description="Helical" evidence="1">
    <location>
        <begin position="331"/>
        <end position="354"/>
    </location>
</feature>
<accession>A0ABC8YTT1</accession>
<feature type="transmembrane region" description="Helical" evidence="1">
    <location>
        <begin position="189"/>
        <end position="208"/>
    </location>
</feature>
<feature type="transmembrane region" description="Helical" evidence="1">
    <location>
        <begin position="242"/>
        <end position="265"/>
    </location>
</feature>
<feature type="transmembrane region" description="Helical" evidence="1">
    <location>
        <begin position="306"/>
        <end position="325"/>
    </location>
</feature>
<proteinExistence type="predicted"/>
<dbReference type="AlphaFoldDB" id="A0ABC8YTT1"/>
<feature type="transmembrane region" description="Helical" evidence="1">
    <location>
        <begin position="430"/>
        <end position="449"/>
    </location>
</feature>
<keyword evidence="3" id="KW-1185">Reference proteome</keyword>
<feature type="transmembrane region" description="Helical" evidence="1">
    <location>
        <begin position="399"/>
        <end position="418"/>
    </location>
</feature>
<evidence type="ECO:0000313" key="3">
    <source>
        <dbReference type="Proteomes" id="UP001497457"/>
    </source>
</evidence>
<evidence type="ECO:0000313" key="2">
    <source>
        <dbReference type="EMBL" id="CAL4950045.1"/>
    </source>
</evidence>
<keyword evidence="1" id="KW-0472">Membrane</keyword>
<dbReference type="EMBL" id="OZ075127">
    <property type="protein sequence ID" value="CAL4950045.1"/>
    <property type="molecule type" value="Genomic_DNA"/>
</dbReference>
<feature type="transmembrane region" description="Helical" evidence="1">
    <location>
        <begin position="20"/>
        <end position="42"/>
    </location>
</feature>
<evidence type="ECO:0000256" key="1">
    <source>
        <dbReference type="SAM" id="Phobius"/>
    </source>
</evidence>
<protein>
    <submittedName>
        <fullName evidence="2">Uncharacterized protein</fullName>
    </submittedName>
</protein>
<sequence length="455" mass="48857">MVVVQGLQVSLEMEIRKLKIRARAFTGAFVGMVSPLLLAIVLKKTNLKGVGKYQGTRMLEGFFDLFQGIFPFLTAVTFQMSMMPFLFIMVSEACAHSLPCRLIYVAKRLLTASKMVIFFSNILLMFLGCGVLVFIHKKAWYSLLVVSACFLVAVIVIILHICSCWWWYRQADNNVGGTEDYHSKLEHSLELAAGITAMMFLVLGSVVLEGLFRSTQLLAEPLAPAPAPAPSEGPTTKGPGTFLAATLFLSFVTSAFAAFLMNVWTIPLVIQENGRTPPVQELPITPVPAGSGSSGPSDDAGDLDKFALGLNITLVILAVVVVILITWEGLQIVACLILLPPAILLFVLLIRCSCGDGLDGVKEETKPAPLELTKVAFTGFLALAVPGITSAPPGGASKFFVFCAASTVVLGLLWRLLTHDKAPSPAVRKAVNHSSLLAQAFLFCAGISFGKMASC</sequence>
<dbReference type="Proteomes" id="UP001497457">
    <property type="component" value="Chromosome 17b"/>
</dbReference>
<name>A0ABC8YTT1_9POAL</name>